<dbReference type="EMBL" id="JBBXMP010000204">
    <property type="protein sequence ID" value="KAL0059828.1"/>
    <property type="molecule type" value="Genomic_DNA"/>
</dbReference>
<feature type="domain" description="F-box" evidence="1">
    <location>
        <begin position="46"/>
        <end position="101"/>
    </location>
</feature>
<dbReference type="InterPro" id="IPR032675">
    <property type="entry name" value="LRR_dom_sf"/>
</dbReference>
<comment type="caution">
    <text evidence="2">The sequence shown here is derived from an EMBL/GenBank/DDBJ whole genome shotgun (WGS) entry which is preliminary data.</text>
</comment>
<sequence length="609" mass="68334">MHPDSTSAETNKIPMEVANRVDNNDEAVKQLTHTVQDLVLSSEKQQSYIEKIPNEILRDIFLGIPPAEDVFSVSKGPWVLTHVSRRWRQVSTATPGLWTKIKFNLDTISSSPRRMNGVLELFAMVLGRSTGTKRIVEIQTEKAPPEYAQLFLDILRSTRHTWVELTLQGIFTTGCQAGKEEMFGGLRLFPDRASGDTAGFDSLESVGVMDLVPYERRREFIAALEKAPNLRTVVVRGLQHARRADDPPPAFNWGKLKHLSLDWSCLMQDWGIRALKECVGLDALVLEGNPGRAPSSSGDTLIELKTITKLRVSLLLRYTNVREIDYPPHVCYILKLPALESLEIANPSCQPIDLEMIVGLVERSASSVLCTISIEDVFLSDITLGRLLRAAPQVTKLKMHGYVFPHVVNMIASGEILPNLEHLSIGCSKFAPALLHATRVAIVGLLEAKTSERLSDLQTLHVTDKQFDVRLELQKGEPVSSDILEKARVRVGLEDYRETGKIFNDLAKGLLFQDLDPACDLLNDNIELFEYMLTVMEDCEAIEFKYAFFKCSIPDLLVNSYMFWSLSHPSHPPLAAQGWSSIRARLERLELQWRAPRRVFRTPLVGGGD</sequence>
<accession>A0ABR2ZER5</accession>
<protein>
    <recommendedName>
        <fullName evidence="1">F-box domain-containing protein</fullName>
    </recommendedName>
</protein>
<evidence type="ECO:0000313" key="3">
    <source>
        <dbReference type="Proteomes" id="UP001437256"/>
    </source>
</evidence>
<dbReference type="InterPro" id="IPR001810">
    <property type="entry name" value="F-box_dom"/>
</dbReference>
<evidence type="ECO:0000313" key="2">
    <source>
        <dbReference type="EMBL" id="KAL0059828.1"/>
    </source>
</evidence>
<gene>
    <name evidence="2" type="ORF">AAF712_013401</name>
</gene>
<proteinExistence type="predicted"/>
<dbReference type="PROSITE" id="PS50181">
    <property type="entry name" value="FBOX"/>
    <property type="match status" value="1"/>
</dbReference>
<dbReference type="Proteomes" id="UP001437256">
    <property type="component" value="Unassembled WGS sequence"/>
</dbReference>
<dbReference type="SUPFAM" id="SSF52047">
    <property type="entry name" value="RNI-like"/>
    <property type="match status" value="1"/>
</dbReference>
<dbReference type="Gene3D" id="1.20.1280.50">
    <property type="match status" value="1"/>
</dbReference>
<dbReference type="Gene3D" id="3.80.10.10">
    <property type="entry name" value="Ribonuclease Inhibitor"/>
    <property type="match status" value="1"/>
</dbReference>
<name>A0ABR2ZER5_9AGAR</name>
<organism evidence="2 3">
    <name type="scientific">Marasmius tenuissimus</name>
    <dbReference type="NCBI Taxonomy" id="585030"/>
    <lineage>
        <taxon>Eukaryota</taxon>
        <taxon>Fungi</taxon>
        <taxon>Dikarya</taxon>
        <taxon>Basidiomycota</taxon>
        <taxon>Agaricomycotina</taxon>
        <taxon>Agaricomycetes</taxon>
        <taxon>Agaricomycetidae</taxon>
        <taxon>Agaricales</taxon>
        <taxon>Marasmiineae</taxon>
        <taxon>Marasmiaceae</taxon>
        <taxon>Marasmius</taxon>
    </lineage>
</organism>
<evidence type="ECO:0000259" key="1">
    <source>
        <dbReference type="PROSITE" id="PS50181"/>
    </source>
</evidence>
<keyword evidence="3" id="KW-1185">Reference proteome</keyword>
<reference evidence="2 3" key="1">
    <citation type="submission" date="2024-05" db="EMBL/GenBank/DDBJ databases">
        <title>A draft genome resource for the thread blight pathogen Marasmius tenuissimus strain MS-2.</title>
        <authorList>
            <person name="Yulfo-Soto G.E."/>
            <person name="Baruah I.K."/>
            <person name="Amoako-Attah I."/>
            <person name="Bukari Y."/>
            <person name="Meinhardt L.W."/>
            <person name="Bailey B.A."/>
            <person name="Cohen S.P."/>
        </authorList>
    </citation>
    <scope>NUCLEOTIDE SEQUENCE [LARGE SCALE GENOMIC DNA]</scope>
    <source>
        <strain evidence="2 3">MS-2</strain>
    </source>
</reference>